<dbReference type="AlphaFoldDB" id="A0A0A8YYZ8"/>
<reference evidence="1" key="2">
    <citation type="journal article" date="2015" name="Data Brief">
        <title>Shoot transcriptome of the giant reed, Arundo donax.</title>
        <authorList>
            <person name="Barrero R.A."/>
            <person name="Guerrero F.D."/>
            <person name="Moolhuijzen P."/>
            <person name="Goolsby J.A."/>
            <person name="Tidwell J."/>
            <person name="Bellgard S.E."/>
            <person name="Bellgard M.I."/>
        </authorList>
    </citation>
    <scope>NUCLEOTIDE SEQUENCE</scope>
    <source>
        <tissue evidence="1">Shoot tissue taken approximately 20 cm above the soil surface</tissue>
    </source>
</reference>
<accession>A0A0A8YYZ8</accession>
<dbReference type="EMBL" id="GBRH01267272">
    <property type="protein sequence ID" value="JAD30623.1"/>
    <property type="molecule type" value="Transcribed_RNA"/>
</dbReference>
<proteinExistence type="predicted"/>
<reference evidence="1" key="1">
    <citation type="submission" date="2014-09" db="EMBL/GenBank/DDBJ databases">
        <authorList>
            <person name="Magalhaes I.L.F."/>
            <person name="Oliveira U."/>
            <person name="Santos F.R."/>
            <person name="Vidigal T.H.D.A."/>
            <person name="Brescovit A.D."/>
            <person name="Santos A.J."/>
        </authorList>
    </citation>
    <scope>NUCLEOTIDE SEQUENCE</scope>
    <source>
        <tissue evidence="1">Shoot tissue taken approximately 20 cm above the soil surface</tissue>
    </source>
</reference>
<protein>
    <submittedName>
        <fullName evidence="1">Uncharacterized protein</fullName>
    </submittedName>
</protein>
<sequence length="32" mass="3813">MLSEFPHLKPSQDSSFNYMYSVFAEQMNKNNQ</sequence>
<organism evidence="1">
    <name type="scientific">Arundo donax</name>
    <name type="common">Giant reed</name>
    <name type="synonym">Donax arundinaceus</name>
    <dbReference type="NCBI Taxonomy" id="35708"/>
    <lineage>
        <taxon>Eukaryota</taxon>
        <taxon>Viridiplantae</taxon>
        <taxon>Streptophyta</taxon>
        <taxon>Embryophyta</taxon>
        <taxon>Tracheophyta</taxon>
        <taxon>Spermatophyta</taxon>
        <taxon>Magnoliopsida</taxon>
        <taxon>Liliopsida</taxon>
        <taxon>Poales</taxon>
        <taxon>Poaceae</taxon>
        <taxon>PACMAD clade</taxon>
        <taxon>Arundinoideae</taxon>
        <taxon>Arundineae</taxon>
        <taxon>Arundo</taxon>
    </lineage>
</organism>
<evidence type="ECO:0000313" key="1">
    <source>
        <dbReference type="EMBL" id="JAD30623.1"/>
    </source>
</evidence>
<name>A0A0A8YYZ8_ARUDO</name>